<evidence type="ECO:0008006" key="4">
    <source>
        <dbReference type="Google" id="ProtNLM"/>
    </source>
</evidence>
<evidence type="ECO:0000313" key="2">
    <source>
        <dbReference type="EMBL" id="MBX7502630.1"/>
    </source>
</evidence>
<comment type="caution">
    <text evidence="2">The sequence shown here is derived from an EMBL/GenBank/DDBJ whole genome shotgun (WGS) entry which is preliminary data.</text>
</comment>
<reference evidence="2 3" key="1">
    <citation type="submission" date="2021-08" db="EMBL/GenBank/DDBJ databases">
        <title>Comparative Genomics Analysis of the Genus Qipengyuania Reveals Extensive Genetic Diversity and Metabolic Versatility, Including the Description of Fifteen Novel Species.</title>
        <authorList>
            <person name="Liu Y."/>
        </authorList>
    </citation>
    <scope>NUCLEOTIDE SEQUENCE [LARGE SCALE GENOMIC DNA]</scope>
    <source>
        <strain evidence="2 3">YG27</strain>
    </source>
</reference>
<keyword evidence="3" id="KW-1185">Reference proteome</keyword>
<accession>A0ABS7JY95</accession>
<gene>
    <name evidence="2" type="ORF">K3181_14405</name>
</gene>
<dbReference type="RefSeq" id="WP_221603823.1">
    <property type="nucleotide sequence ID" value="NZ_JAIGNU010000004.1"/>
</dbReference>
<dbReference type="EMBL" id="JAIGNU010000004">
    <property type="protein sequence ID" value="MBX7502630.1"/>
    <property type="molecule type" value="Genomic_DNA"/>
</dbReference>
<evidence type="ECO:0000313" key="3">
    <source>
        <dbReference type="Proteomes" id="UP000782554"/>
    </source>
</evidence>
<proteinExistence type="predicted"/>
<protein>
    <recommendedName>
        <fullName evidence="4">UrcA family protein</fullName>
    </recommendedName>
</protein>
<name>A0ABS7JY95_9SPHN</name>
<keyword evidence="1" id="KW-0732">Signal</keyword>
<feature type="chain" id="PRO_5046977418" description="UrcA family protein" evidence="1">
    <location>
        <begin position="23"/>
        <end position="103"/>
    </location>
</feature>
<feature type="signal peptide" evidence="1">
    <location>
        <begin position="1"/>
        <end position="22"/>
    </location>
</feature>
<organism evidence="2 3">
    <name type="scientific">Qipengyuania mesophila</name>
    <dbReference type="NCBI Taxonomy" id="2867246"/>
    <lineage>
        <taxon>Bacteria</taxon>
        <taxon>Pseudomonadati</taxon>
        <taxon>Pseudomonadota</taxon>
        <taxon>Alphaproteobacteria</taxon>
        <taxon>Sphingomonadales</taxon>
        <taxon>Erythrobacteraceae</taxon>
        <taxon>Qipengyuania</taxon>
    </lineage>
</organism>
<sequence length="103" mass="11582">MNTRALALIAIISVSLAPSVVAQQADMTDPVAVEADIQQASDENAAEERDDEAIECRNLAPRVGTRIPGRRVCLTLFQWKQWEENTKEEMRDTERMGLIRNRG</sequence>
<dbReference type="Proteomes" id="UP000782554">
    <property type="component" value="Unassembled WGS sequence"/>
</dbReference>
<evidence type="ECO:0000256" key="1">
    <source>
        <dbReference type="SAM" id="SignalP"/>
    </source>
</evidence>